<comment type="caution">
    <text evidence="1">The sequence shown here is derived from an EMBL/GenBank/DDBJ whole genome shotgun (WGS) entry which is preliminary data.</text>
</comment>
<protein>
    <submittedName>
        <fullName evidence="1">Uncharacterized protein</fullName>
    </submittedName>
</protein>
<dbReference type="EMBL" id="BAABHQ010000010">
    <property type="protein sequence ID" value="GAA4881434.1"/>
    <property type="molecule type" value="Genomic_DNA"/>
</dbReference>
<reference evidence="2" key="1">
    <citation type="journal article" date="2019" name="Int. J. Syst. Evol. Microbiol.">
        <title>The Global Catalogue of Microorganisms (GCM) 10K type strain sequencing project: providing services to taxonomists for standard genome sequencing and annotation.</title>
        <authorList>
            <consortium name="The Broad Institute Genomics Platform"/>
            <consortium name="The Broad Institute Genome Sequencing Center for Infectious Disease"/>
            <person name="Wu L."/>
            <person name="Ma J."/>
        </authorList>
    </citation>
    <scope>NUCLEOTIDE SEQUENCE [LARGE SCALE GENOMIC DNA]</scope>
    <source>
        <strain evidence="2">JCM 17983</strain>
    </source>
</reference>
<keyword evidence="2" id="KW-1185">Reference proteome</keyword>
<dbReference type="Proteomes" id="UP001500457">
    <property type="component" value="Unassembled WGS sequence"/>
</dbReference>
<accession>A0ABP9EM27</accession>
<sequence length="106" mass="11767">MPVTSGVLVFRAMGRSGSIRVAVHHGADSCRSQPFAKVRRAALMAHQMPEHLQRVLCRASAAVDHADVVAERAFHIAIEARLHQVDRSPLEIDPETDRRLRACLTH</sequence>
<evidence type="ECO:0000313" key="1">
    <source>
        <dbReference type="EMBL" id="GAA4881434.1"/>
    </source>
</evidence>
<evidence type="ECO:0000313" key="2">
    <source>
        <dbReference type="Proteomes" id="UP001500457"/>
    </source>
</evidence>
<name>A0ABP9EM27_9PSEU</name>
<gene>
    <name evidence="1" type="ORF">GCM10023203_35930</name>
</gene>
<organism evidence="1 2">
    <name type="scientific">Actinomycetospora straminea</name>
    <dbReference type="NCBI Taxonomy" id="663607"/>
    <lineage>
        <taxon>Bacteria</taxon>
        <taxon>Bacillati</taxon>
        <taxon>Actinomycetota</taxon>
        <taxon>Actinomycetes</taxon>
        <taxon>Pseudonocardiales</taxon>
        <taxon>Pseudonocardiaceae</taxon>
        <taxon>Actinomycetospora</taxon>
    </lineage>
</organism>
<proteinExistence type="predicted"/>